<organism evidence="1 2">
    <name type="scientific">Ajellomyces capsulatus (strain H143)</name>
    <name type="common">Darling's disease fungus</name>
    <name type="synonym">Histoplasma capsulatum</name>
    <dbReference type="NCBI Taxonomy" id="544712"/>
    <lineage>
        <taxon>Eukaryota</taxon>
        <taxon>Fungi</taxon>
        <taxon>Dikarya</taxon>
        <taxon>Ascomycota</taxon>
        <taxon>Pezizomycotina</taxon>
        <taxon>Eurotiomycetes</taxon>
        <taxon>Eurotiomycetidae</taxon>
        <taxon>Onygenales</taxon>
        <taxon>Ajellomycetaceae</taxon>
        <taxon>Histoplasma</taxon>
    </lineage>
</organism>
<dbReference type="HOGENOM" id="CLU_1874879_0_0_1"/>
<dbReference type="EMBL" id="GG692427">
    <property type="protein sequence ID" value="EER40330.1"/>
    <property type="molecule type" value="Genomic_DNA"/>
</dbReference>
<dbReference type="VEuPathDB" id="FungiDB:HCDG_05727"/>
<dbReference type="AlphaFoldDB" id="C6HHP6"/>
<name>C6HHP6_AJECH</name>
<gene>
    <name evidence="1" type="ORF">HCDG_05727</name>
</gene>
<protein>
    <submittedName>
        <fullName evidence="1">Uncharacterized protein</fullName>
    </submittedName>
</protein>
<proteinExistence type="predicted"/>
<reference evidence="2" key="1">
    <citation type="submission" date="2009-05" db="EMBL/GenBank/DDBJ databases">
        <title>The genome sequence of Ajellomyces capsulatus strain H143.</title>
        <authorList>
            <person name="Champion M."/>
            <person name="Cuomo C.A."/>
            <person name="Ma L.-J."/>
            <person name="Henn M.R."/>
            <person name="Sil A."/>
            <person name="Goldman B."/>
            <person name="Young S.K."/>
            <person name="Kodira C.D."/>
            <person name="Zeng Q."/>
            <person name="Koehrsen M."/>
            <person name="Alvarado L."/>
            <person name="Berlin A.M."/>
            <person name="Borenstein D."/>
            <person name="Chen Z."/>
            <person name="Engels R."/>
            <person name="Freedman E."/>
            <person name="Gellesch M."/>
            <person name="Goldberg J."/>
            <person name="Griggs A."/>
            <person name="Gujja S."/>
            <person name="Heiman D.I."/>
            <person name="Hepburn T.A."/>
            <person name="Howarth C."/>
            <person name="Jen D."/>
            <person name="Larson L."/>
            <person name="Lewis B."/>
            <person name="Mehta T."/>
            <person name="Park D."/>
            <person name="Pearson M."/>
            <person name="Roberts A."/>
            <person name="Saif S."/>
            <person name="Shea T.D."/>
            <person name="Shenoy N."/>
            <person name="Sisk P."/>
            <person name="Stolte C."/>
            <person name="Sykes S."/>
            <person name="Walk T."/>
            <person name="White J."/>
            <person name="Yandava C."/>
            <person name="Klein B."/>
            <person name="McEwen J.G."/>
            <person name="Puccia R."/>
            <person name="Goldman G.H."/>
            <person name="Felipe M.S."/>
            <person name="Nino-Vega G."/>
            <person name="San-Blas G."/>
            <person name="Taylor J.W."/>
            <person name="Mendoza L."/>
            <person name="Galagan J.E."/>
            <person name="Nusbaum C."/>
            <person name="Birren B.W."/>
        </authorList>
    </citation>
    <scope>NUCLEOTIDE SEQUENCE [LARGE SCALE GENOMIC DNA]</scope>
    <source>
        <strain evidence="2">H143</strain>
    </source>
</reference>
<evidence type="ECO:0000313" key="2">
    <source>
        <dbReference type="Proteomes" id="UP000002624"/>
    </source>
</evidence>
<sequence length="136" mass="15733">MCQETRALPRPSSDRNSFDHRGRLVCSWRAFGLYLTYYLQGSFSFEWVEKTEDLRMSIKDISSKKMAFSMSLGLLNAINKYERVTVLENGLQIADVIKAAAHRFSKRLSVKLDPRFDALLLKSHYFNSEQNNNNST</sequence>
<accession>C6HHP6</accession>
<dbReference type="Proteomes" id="UP000002624">
    <property type="component" value="Unassembled WGS sequence"/>
</dbReference>
<evidence type="ECO:0000313" key="1">
    <source>
        <dbReference type="EMBL" id="EER40330.1"/>
    </source>
</evidence>